<accession>A0ABR7KWG9</accession>
<name>A0ABR7KWG9_9SPHI</name>
<dbReference type="PANTHER" id="PTHR43133">
    <property type="entry name" value="RNA POLYMERASE ECF-TYPE SIGMA FACTO"/>
    <property type="match status" value="1"/>
</dbReference>
<organism evidence="8 9">
    <name type="scientific">Pedobacter fastidiosus</name>
    <dbReference type="NCBI Taxonomy" id="2765361"/>
    <lineage>
        <taxon>Bacteria</taxon>
        <taxon>Pseudomonadati</taxon>
        <taxon>Bacteroidota</taxon>
        <taxon>Sphingobacteriia</taxon>
        <taxon>Sphingobacteriales</taxon>
        <taxon>Sphingobacteriaceae</taxon>
        <taxon>Pedobacter</taxon>
    </lineage>
</organism>
<dbReference type="RefSeq" id="WP_187072890.1">
    <property type="nucleotide sequence ID" value="NZ_JACRYL010000021.1"/>
</dbReference>
<dbReference type="SUPFAM" id="SSF88946">
    <property type="entry name" value="Sigma2 domain of RNA polymerase sigma factors"/>
    <property type="match status" value="1"/>
</dbReference>
<dbReference type="InterPro" id="IPR013249">
    <property type="entry name" value="RNA_pol_sigma70_r4_t2"/>
</dbReference>
<comment type="caution">
    <text evidence="8">The sequence shown here is derived from an EMBL/GenBank/DDBJ whole genome shotgun (WGS) entry which is preliminary data.</text>
</comment>
<dbReference type="Pfam" id="PF04542">
    <property type="entry name" value="Sigma70_r2"/>
    <property type="match status" value="1"/>
</dbReference>
<feature type="coiled-coil region" evidence="5">
    <location>
        <begin position="107"/>
        <end position="134"/>
    </location>
</feature>
<dbReference type="InterPro" id="IPR039425">
    <property type="entry name" value="RNA_pol_sigma-70-like"/>
</dbReference>
<keyword evidence="2" id="KW-0805">Transcription regulation</keyword>
<dbReference type="EMBL" id="JACRYL010000021">
    <property type="protein sequence ID" value="MBC6112467.1"/>
    <property type="molecule type" value="Genomic_DNA"/>
</dbReference>
<comment type="similarity">
    <text evidence="1">Belongs to the sigma-70 factor family. ECF subfamily.</text>
</comment>
<evidence type="ECO:0000256" key="4">
    <source>
        <dbReference type="ARBA" id="ARBA00023163"/>
    </source>
</evidence>
<dbReference type="Proteomes" id="UP000652755">
    <property type="component" value="Unassembled WGS sequence"/>
</dbReference>
<keyword evidence="4" id="KW-0804">Transcription</keyword>
<feature type="domain" description="RNA polymerase sigma-70 region 2" evidence="6">
    <location>
        <begin position="25"/>
        <end position="91"/>
    </location>
</feature>
<dbReference type="NCBIfam" id="TIGR02985">
    <property type="entry name" value="Sig70_bacteroi1"/>
    <property type="match status" value="1"/>
</dbReference>
<sequence>METAISDQEILNAISMKDIKAFDGMYRCHYKRLYILSFRHLRSQEMAEEIVHDVFIKIWNLKNPPVLSYSLSSYLSKAVVNTSLNALKHEKTVKGYTDLGEIGELAQNDHTDEAEALEMQLIALERAIEELPEQCRKVLLMSKFEKLKQQDIAYRLDISIKTVKNHLTYGYKKLKEHLEYPIILIFIIILTLYRSF</sequence>
<dbReference type="InterPro" id="IPR013324">
    <property type="entry name" value="RNA_pol_sigma_r3/r4-like"/>
</dbReference>
<keyword evidence="9" id="KW-1185">Reference proteome</keyword>
<gene>
    <name evidence="8" type="ORF">H7U22_18750</name>
</gene>
<evidence type="ECO:0000259" key="6">
    <source>
        <dbReference type="Pfam" id="PF04542"/>
    </source>
</evidence>
<dbReference type="SUPFAM" id="SSF88659">
    <property type="entry name" value="Sigma3 and sigma4 domains of RNA polymerase sigma factors"/>
    <property type="match status" value="1"/>
</dbReference>
<evidence type="ECO:0000259" key="7">
    <source>
        <dbReference type="Pfam" id="PF08281"/>
    </source>
</evidence>
<dbReference type="CDD" id="cd06171">
    <property type="entry name" value="Sigma70_r4"/>
    <property type="match status" value="1"/>
</dbReference>
<reference evidence="8 9" key="1">
    <citation type="submission" date="2020-08" db="EMBL/GenBank/DDBJ databases">
        <authorList>
            <person name="Sun Q."/>
            <person name="Inoue M."/>
        </authorList>
    </citation>
    <scope>NUCLEOTIDE SEQUENCE [LARGE SCALE GENOMIC DNA]</scope>
    <source>
        <strain evidence="8 9">CCM 8938</strain>
    </source>
</reference>
<evidence type="ECO:0000256" key="3">
    <source>
        <dbReference type="ARBA" id="ARBA00023082"/>
    </source>
</evidence>
<evidence type="ECO:0000256" key="1">
    <source>
        <dbReference type="ARBA" id="ARBA00010641"/>
    </source>
</evidence>
<feature type="domain" description="RNA polymerase sigma factor 70 region 4 type 2" evidence="7">
    <location>
        <begin position="123"/>
        <end position="174"/>
    </location>
</feature>
<evidence type="ECO:0000313" key="8">
    <source>
        <dbReference type="EMBL" id="MBC6112467.1"/>
    </source>
</evidence>
<keyword evidence="5" id="KW-0175">Coiled coil</keyword>
<proteinExistence type="inferred from homology"/>
<dbReference type="Gene3D" id="1.10.1740.10">
    <property type="match status" value="1"/>
</dbReference>
<keyword evidence="3" id="KW-0731">Sigma factor</keyword>
<dbReference type="Pfam" id="PF08281">
    <property type="entry name" value="Sigma70_r4_2"/>
    <property type="match status" value="1"/>
</dbReference>
<dbReference type="InterPro" id="IPR007627">
    <property type="entry name" value="RNA_pol_sigma70_r2"/>
</dbReference>
<dbReference type="InterPro" id="IPR014327">
    <property type="entry name" value="RNA_pol_sigma70_bacteroid"/>
</dbReference>
<dbReference type="Gene3D" id="1.10.10.10">
    <property type="entry name" value="Winged helix-like DNA-binding domain superfamily/Winged helix DNA-binding domain"/>
    <property type="match status" value="1"/>
</dbReference>
<dbReference type="PANTHER" id="PTHR43133:SF46">
    <property type="entry name" value="RNA POLYMERASE SIGMA-70 FACTOR ECF SUBFAMILY"/>
    <property type="match status" value="1"/>
</dbReference>
<evidence type="ECO:0000256" key="5">
    <source>
        <dbReference type="SAM" id="Coils"/>
    </source>
</evidence>
<dbReference type="InterPro" id="IPR014284">
    <property type="entry name" value="RNA_pol_sigma-70_dom"/>
</dbReference>
<dbReference type="InterPro" id="IPR036388">
    <property type="entry name" value="WH-like_DNA-bd_sf"/>
</dbReference>
<dbReference type="NCBIfam" id="TIGR02937">
    <property type="entry name" value="sigma70-ECF"/>
    <property type="match status" value="1"/>
</dbReference>
<dbReference type="InterPro" id="IPR013325">
    <property type="entry name" value="RNA_pol_sigma_r2"/>
</dbReference>
<protein>
    <submittedName>
        <fullName evidence="8">RNA polymerase sigma-70 factor</fullName>
    </submittedName>
</protein>
<evidence type="ECO:0000256" key="2">
    <source>
        <dbReference type="ARBA" id="ARBA00023015"/>
    </source>
</evidence>
<evidence type="ECO:0000313" key="9">
    <source>
        <dbReference type="Proteomes" id="UP000652755"/>
    </source>
</evidence>